<keyword evidence="2" id="KW-1185">Reference proteome</keyword>
<dbReference type="Proteomes" id="UP000033115">
    <property type="component" value="Chromosome"/>
</dbReference>
<evidence type="ECO:0000313" key="2">
    <source>
        <dbReference type="Proteomes" id="UP000033115"/>
    </source>
</evidence>
<proteinExistence type="predicted"/>
<reference evidence="1 2" key="1">
    <citation type="journal article" date="2015" name="J. Biotechnol.">
        <title>Complete genome sequence of a malodorant-producing acetogen, Clostridium scatologenes ATCC 25775(T).</title>
        <authorList>
            <person name="Zhu Z."/>
            <person name="Guo T."/>
            <person name="Zheng H."/>
            <person name="Song T."/>
            <person name="Ouyang P."/>
            <person name="Xie J."/>
        </authorList>
    </citation>
    <scope>NUCLEOTIDE SEQUENCE [LARGE SCALE GENOMIC DNA]</scope>
    <source>
        <strain evidence="1 2">ATCC 25775</strain>
    </source>
</reference>
<protein>
    <submittedName>
        <fullName evidence="1">Uncharacterized protein</fullName>
    </submittedName>
</protein>
<evidence type="ECO:0000313" key="1">
    <source>
        <dbReference type="EMBL" id="AKA67867.1"/>
    </source>
</evidence>
<dbReference type="EMBL" id="CP009933">
    <property type="protein sequence ID" value="AKA67867.1"/>
    <property type="molecule type" value="Genomic_DNA"/>
</dbReference>
<dbReference type="KEGG" id="csq:CSCA_0742"/>
<dbReference type="HOGENOM" id="CLU_3268202_0_0_9"/>
<accession>A0A0E3JMB6</accession>
<organism evidence="1 2">
    <name type="scientific">Clostridium scatologenes</name>
    <dbReference type="NCBI Taxonomy" id="1548"/>
    <lineage>
        <taxon>Bacteria</taxon>
        <taxon>Bacillati</taxon>
        <taxon>Bacillota</taxon>
        <taxon>Clostridia</taxon>
        <taxon>Eubacteriales</taxon>
        <taxon>Clostridiaceae</taxon>
        <taxon>Clostridium</taxon>
    </lineage>
</organism>
<dbReference type="AlphaFoldDB" id="A0A0E3JMB6"/>
<name>A0A0E3JMB6_CLOSL</name>
<sequence>MYLNDYNLNLTLAKVAFKYVVYETFNVNSNKCCVKSYVVEE</sequence>
<gene>
    <name evidence="1" type="ORF">CSCA_0742</name>
</gene>